<dbReference type="Pfam" id="PF00337">
    <property type="entry name" value="Gal-bind_lectin"/>
    <property type="match status" value="1"/>
</dbReference>
<dbReference type="GO" id="GO:0005615">
    <property type="term" value="C:extracellular space"/>
    <property type="evidence" value="ECO:0007669"/>
    <property type="project" value="TreeGrafter"/>
</dbReference>
<dbReference type="SUPFAM" id="SSF49899">
    <property type="entry name" value="Concanavalin A-like lectins/glucanases"/>
    <property type="match status" value="1"/>
</dbReference>
<reference evidence="4" key="1">
    <citation type="submission" date="2023-09" db="UniProtKB">
        <authorList>
            <consortium name="Ensembl"/>
        </authorList>
    </citation>
    <scope>IDENTIFICATION</scope>
</reference>
<dbReference type="Ensembl" id="ENSPNYT00000017942.1">
    <property type="protein sequence ID" value="ENSPNYP00000017508.1"/>
    <property type="gene ID" value="ENSPNYG00000013245.1"/>
</dbReference>
<dbReference type="GO" id="GO:0016936">
    <property type="term" value="F:galactoside binding"/>
    <property type="evidence" value="ECO:0007669"/>
    <property type="project" value="TreeGrafter"/>
</dbReference>
<dbReference type="STRING" id="303518.ENSPNYP00000017508"/>
<protein>
    <recommendedName>
        <fullName evidence="2">Galectin</fullName>
    </recommendedName>
</protein>
<sequence>MIKNQVMTIKNMTFKVRQTLTVVGVVKPDSKEFAVNIGPSDDRIALHLNPRFNARGDTNIIVCNTFEADKWCQEQTEKCFPFSLGKDFKIVIRFTPSEFEVTLPGGSTFRFPNRLGAQEYSFMSFHKGARIQSIEIK</sequence>
<dbReference type="InterPro" id="IPR013320">
    <property type="entry name" value="ConA-like_dom_sf"/>
</dbReference>
<dbReference type="PANTHER" id="PTHR11346:SF112">
    <property type="entry name" value="GALECTIN"/>
    <property type="match status" value="1"/>
</dbReference>
<dbReference type="SMART" id="SM00276">
    <property type="entry name" value="GLECT"/>
    <property type="match status" value="1"/>
</dbReference>
<dbReference type="GeneTree" id="ENSGT00940000155025"/>
<dbReference type="AlphaFoldDB" id="A0A3B4G778"/>
<dbReference type="GO" id="GO:0043236">
    <property type="term" value="F:laminin binding"/>
    <property type="evidence" value="ECO:0007669"/>
    <property type="project" value="TreeGrafter"/>
</dbReference>
<accession>A0A3B4G778</accession>
<evidence type="ECO:0000256" key="1">
    <source>
        <dbReference type="ARBA" id="ARBA00022734"/>
    </source>
</evidence>
<evidence type="ECO:0000259" key="3">
    <source>
        <dbReference type="PROSITE" id="PS51304"/>
    </source>
</evidence>
<dbReference type="GO" id="GO:0030246">
    <property type="term" value="F:carbohydrate binding"/>
    <property type="evidence" value="ECO:0007669"/>
    <property type="project" value="UniProtKB-UniRule"/>
</dbReference>
<proteinExistence type="predicted"/>
<dbReference type="FunFam" id="2.60.120.200:FF:000021">
    <property type="entry name" value="Galectin"/>
    <property type="match status" value="1"/>
</dbReference>
<dbReference type="InterPro" id="IPR044156">
    <property type="entry name" value="Galectin-like"/>
</dbReference>
<evidence type="ECO:0000313" key="4">
    <source>
        <dbReference type="Ensembl" id="ENSPNYP00000017508.1"/>
    </source>
</evidence>
<organism evidence="4">
    <name type="scientific">Pundamilia nyererei</name>
    <dbReference type="NCBI Taxonomy" id="303518"/>
    <lineage>
        <taxon>Eukaryota</taxon>
        <taxon>Metazoa</taxon>
        <taxon>Chordata</taxon>
        <taxon>Craniata</taxon>
        <taxon>Vertebrata</taxon>
        <taxon>Euteleostomi</taxon>
        <taxon>Actinopterygii</taxon>
        <taxon>Neopterygii</taxon>
        <taxon>Teleostei</taxon>
        <taxon>Neoteleostei</taxon>
        <taxon>Acanthomorphata</taxon>
        <taxon>Ovalentaria</taxon>
        <taxon>Cichlomorphae</taxon>
        <taxon>Cichliformes</taxon>
        <taxon>Cichlidae</taxon>
        <taxon>African cichlids</taxon>
        <taxon>Pseudocrenilabrinae</taxon>
        <taxon>Haplochromini</taxon>
        <taxon>Pundamilia</taxon>
    </lineage>
</organism>
<dbReference type="InterPro" id="IPR001079">
    <property type="entry name" value="Galectin_CRD"/>
</dbReference>
<name>A0A3B4G778_9CICH</name>
<evidence type="ECO:0000256" key="2">
    <source>
        <dbReference type="RuleBase" id="RU102079"/>
    </source>
</evidence>
<feature type="domain" description="Galectin" evidence="3">
    <location>
        <begin position="6"/>
        <end position="137"/>
    </location>
</feature>
<dbReference type="CDD" id="cd00070">
    <property type="entry name" value="GLECT"/>
    <property type="match status" value="1"/>
</dbReference>
<dbReference type="SMART" id="SM00908">
    <property type="entry name" value="Gal-bind_lectin"/>
    <property type="match status" value="1"/>
</dbReference>
<dbReference type="Gene3D" id="2.60.120.200">
    <property type="match status" value="1"/>
</dbReference>
<dbReference type="PANTHER" id="PTHR11346">
    <property type="entry name" value="GALECTIN"/>
    <property type="match status" value="1"/>
</dbReference>
<keyword evidence="1 2" id="KW-0430">Lectin</keyword>
<dbReference type="PROSITE" id="PS51304">
    <property type="entry name" value="GALECTIN"/>
    <property type="match status" value="1"/>
</dbReference>